<keyword evidence="2" id="KW-1185">Reference proteome</keyword>
<name>A0ACB9TDL2_HOLOL</name>
<dbReference type="EMBL" id="CM043017">
    <property type="protein sequence ID" value="KAI4464915.1"/>
    <property type="molecule type" value="Genomic_DNA"/>
</dbReference>
<sequence>MNRAINFGQRHSSFSHCDIRRRSVSSAVDIDSIPDADFEKETVLLFYNSMLPLVVDEWKVLEEEVPESITIDVEVKDFKEITQEDLGSIATLDADGSKVLFNKKRRSNKPGRLSLRKSDAITGSVTSSRKCSFSSQDIPEEVVKVTAPRQSIDTTSSVRPLVPSRKLSTINWFVVAEREYVRITFKNGNIFQGYVNKKKFDGKGTFTWSDGTVYEGEFVDGEITGQGKLYYKDNSTYSGSFCKGLLSGNGTIYIACTTVLYSGDWKKGKQSGKGWALYEPDNWYEGEWLDGKRHGKGLRQYNKNSRYQGTWQNGKRHGQGTIVWSNSDCYSGEWKNGVMDGYGEYIWKANFYKVFIFPLVNSYEGEWMNGLRSGMGVLHFGFNGGARMAGQWIRNMKHGAGVIVCGNGKTIKGNLLFMYDKPVDAKLFTSTTGLATINKLSSHANETSVRETSFQVPDKLCPNSEEDLDRMNLFSEFPISYSSQSNPLRIPVHSEPKTVDLTYYLKKVSLKYGFEFPGPDNVITTDAGNEKNEENLNIIKYEEKKLRFCITYNYLLMQTTYLTYAKICAKETIFFRSILVRIFLWQLYLDAGVTNTVSLIDTDLYLLENPDCGLESEHNPFEKIYFWQFIYSLISVAWALYSNDCEDQKENGILATVLTKFLTKDIEPNLGKCKGGALCEYVNILPISNVYLLYRSVGEPHTVRIFVSSCLSKLQNLCEIIFSDEKVSYIKKGTHAVIGQVKYMPIESSIEDKPSEPTLYPFKEHVYESLRLLRKLKPKDLIECIASQCPQVMEDDLIVNMDYNLSFLEFYNILIASAIRMMDNVKKHEHEIEILGASSVKITKSKRMSLTRKTKKIIANNLRL</sequence>
<organism evidence="1 2">
    <name type="scientific">Holotrichia oblita</name>
    <name type="common">Chafer beetle</name>
    <dbReference type="NCBI Taxonomy" id="644536"/>
    <lineage>
        <taxon>Eukaryota</taxon>
        <taxon>Metazoa</taxon>
        <taxon>Ecdysozoa</taxon>
        <taxon>Arthropoda</taxon>
        <taxon>Hexapoda</taxon>
        <taxon>Insecta</taxon>
        <taxon>Pterygota</taxon>
        <taxon>Neoptera</taxon>
        <taxon>Endopterygota</taxon>
        <taxon>Coleoptera</taxon>
        <taxon>Polyphaga</taxon>
        <taxon>Scarabaeiformia</taxon>
        <taxon>Scarabaeidae</taxon>
        <taxon>Melolonthinae</taxon>
        <taxon>Holotrichia</taxon>
    </lineage>
</organism>
<evidence type="ECO:0000313" key="2">
    <source>
        <dbReference type="Proteomes" id="UP001056778"/>
    </source>
</evidence>
<proteinExistence type="predicted"/>
<comment type="caution">
    <text evidence="1">The sequence shown here is derived from an EMBL/GenBank/DDBJ whole genome shotgun (WGS) entry which is preliminary data.</text>
</comment>
<evidence type="ECO:0000313" key="1">
    <source>
        <dbReference type="EMBL" id="KAI4464915.1"/>
    </source>
</evidence>
<protein>
    <submittedName>
        <fullName evidence="1">Radial spoke head 10 b-related</fullName>
    </submittedName>
</protein>
<dbReference type="Proteomes" id="UP001056778">
    <property type="component" value="Chromosome 3"/>
</dbReference>
<accession>A0ACB9TDL2</accession>
<gene>
    <name evidence="1" type="ORF">MML48_3g00019474</name>
</gene>
<reference evidence="1" key="1">
    <citation type="submission" date="2022-04" db="EMBL/GenBank/DDBJ databases">
        <title>Chromosome-scale genome assembly of Holotrichia oblita Faldermann.</title>
        <authorList>
            <person name="Rongchong L."/>
        </authorList>
    </citation>
    <scope>NUCLEOTIDE SEQUENCE</scope>
    <source>
        <strain evidence="1">81SQS9</strain>
    </source>
</reference>